<protein>
    <submittedName>
        <fullName evidence="2">Uncharacterized protein</fullName>
    </submittedName>
</protein>
<proteinExistence type="predicted"/>
<dbReference type="OrthoDB" id="2284177at2759"/>
<organism evidence="2 3">
    <name type="scientific">Mucor saturninus</name>
    <dbReference type="NCBI Taxonomy" id="64648"/>
    <lineage>
        <taxon>Eukaryota</taxon>
        <taxon>Fungi</taxon>
        <taxon>Fungi incertae sedis</taxon>
        <taxon>Mucoromycota</taxon>
        <taxon>Mucoromycotina</taxon>
        <taxon>Mucoromycetes</taxon>
        <taxon>Mucorales</taxon>
        <taxon>Mucorineae</taxon>
        <taxon>Mucoraceae</taxon>
        <taxon>Mucor</taxon>
    </lineage>
</organism>
<reference evidence="2" key="1">
    <citation type="submission" date="2020-12" db="EMBL/GenBank/DDBJ databases">
        <title>Metabolic potential, ecology and presence of endohyphal bacteria is reflected in genomic diversity of Mucoromycotina.</title>
        <authorList>
            <person name="Muszewska A."/>
            <person name="Okrasinska A."/>
            <person name="Steczkiewicz K."/>
            <person name="Drgas O."/>
            <person name="Orlowska M."/>
            <person name="Perlinska-Lenart U."/>
            <person name="Aleksandrzak-Piekarczyk T."/>
            <person name="Szatraj K."/>
            <person name="Zielenkiewicz U."/>
            <person name="Pilsyk S."/>
            <person name="Malc E."/>
            <person name="Mieczkowski P."/>
            <person name="Kruszewska J.S."/>
            <person name="Biernat P."/>
            <person name="Pawlowska J."/>
        </authorList>
    </citation>
    <scope>NUCLEOTIDE SEQUENCE</scope>
    <source>
        <strain evidence="2">WA0000017839</strain>
    </source>
</reference>
<evidence type="ECO:0000313" key="2">
    <source>
        <dbReference type="EMBL" id="KAG2193325.1"/>
    </source>
</evidence>
<feature type="compositionally biased region" description="Basic and acidic residues" evidence="1">
    <location>
        <begin position="41"/>
        <end position="63"/>
    </location>
</feature>
<sequence>MNPKVAQIIDLIKQKKGERAARNKARKARTKGPGKPHLQKRALETDLKKETAPEAHPVPDVEKPIAAASASSQDAVSAPPLGEQPKVNEKDLHQQSLEEPKQDQVKDIPKQENKDPRQQEGKDAQHQEDKSLHQQGKDDHTQEAKDAHHQEKDAHQQEAKDLPPQGMDTHQPEGKDAHQPEGKDAHQPEGQDAQQPQGKDAQQPQGKDAQQPQGKDAQQPQGKDAQQPQGKNPHHEDSMEKDLHKQSIEKDSDHHQSENDHKKKEDGKSGHEDHEDKDHKDKDHEDHEDDTKKHSSDYTKSATTSTVAYTSITEQIEAVITDAETPTSQVFNAATTSFFEGYGIAAGHAEDEFGGLGLIGVFEEVASIGTKSGHDQLCLLITLFLVSWFVFRR</sequence>
<feature type="compositionally biased region" description="Basic and acidic residues" evidence="1">
    <location>
        <begin position="170"/>
        <end position="189"/>
    </location>
</feature>
<feature type="compositionally biased region" description="Low complexity" evidence="1">
    <location>
        <begin position="190"/>
        <end position="230"/>
    </location>
</feature>
<name>A0A8H7URX7_9FUNG</name>
<feature type="compositionally biased region" description="Basic and acidic residues" evidence="1">
    <location>
        <begin position="233"/>
        <end position="297"/>
    </location>
</feature>
<dbReference type="AlphaFoldDB" id="A0A8H7URX7"/>
<feature type="compositionally biased region" description="Basic and acidic residues" evidence="1">
    <location>
        <begin position="86"/>
        <end position="161"/>
    </location>
</feature>
<keyword evidence="3" id="KW-1185">Reference proteome</keyword>
<feature type="region of interest" description="Disordered" evidence="1">
    <location>
        <begin position="1"/>
        <end position="304"/>
    </location>
</feature>
<comment type="caution">
    <text evidence="2">The sequence shown here is derived from an EMBL/GenBank/DDBJ whole genome shotgun (WGS) entry which is preliminary data.</text>
</comment>
<feature type="compositionally biased region" description="Low complexity" evidence="1">
    <location>
        <begin position="66"/>
        <end position="78"/>
    </location>
</feature>
<accession>A0A8H7URX7</accession>
<evidence type="ECO:0000256" key="1">
    <source>
        <dbReference type="SAM" id="MobiDB-lite"/>
    </source>
</evidence>
<dbReference type="SUPFAM" id="SSF81995">
    <property type="entry name" value="beta-sandwich domain of Sec23/24"/>
    <property type="match status" value="1"/>
</dbReference>
<feature type="compositionally biased region" description="Basic residues" evidence="1">
    <location>
        <begin position="22"/>
        <end position="40"/>
    </location>
</feature>
<feature type="compositionally biased region" description="Basic and acidic residues" evidence="1">
    <location>
        <begin position="12"/>
        <end position="21"/>
    </location>
</feature>
<dbReference type="Proteomes" id="UP000603453">
    <property type="component" value="Unassembled WGS sequence"/>
</dbReference>
<gene>
    <name evidence="2" type="ORF">INT47_005638</name>
</gene>
<dbReference type="EMBL" id="JAEPRD010000240">
    <property type="protein sequence ID" value="KAG2193325.1"/>
    <property type="molecule type" value="Genomic_DNA"/>
</dbReference>
<evidence type="ECO:0000313" key="3">
    <source>
        <dbReference type="Proteomes" id="UP000603453"/>
    </source>
</evidence>